<proteinExistence type="predicted"/>
<name>A0AA40B2J7_9PEZI</name>
<dbReference type="AlphaFoldDB" id="A0AA40B2J7"/>
<feature type="signal peptide" evidence="1">
    <location>
        <begin position="1"/>
        <end position="27"/>
    </location>
</feature>
<dbReference type="Proteomes" id="UP001172159">
    <property type="component" value="Unassembled WGS sequence"/>
</dbReference>
<evidence type="ECO:0000256" key="1">
    <source>
        <dbReference type="SAM" id="SignalP"/>
    </source>
</evidence>
<evidence type="ECO:0000313" key="2">
    <source>
        <dbReference type="EMBL" id="KAK0726435.1"/>
    </source>
</evidence>
<keyword evidence="3" id="KW-1185">Reference proteome</keyword>
<keyword evidence="1" id="KW-0732">Signal</keyword>
<dbReference type="EMBL" id="JAUKTV010000010">
    <property type="protein sequence ID" value="KAK0726435.1"/>
    <property type="molecule type" value="Genomic_DNA"/>
</dbReference>
<accession>A0AA40B2J7</accession>
<sequence>MPSTAFFTTKTTALFLFLGIFTSSALSVSCANKGHVACGNQFGAPPPDGAIYVCNALMQWELSDHKY</sequence>
<comment type="caution">
    <text evidence="2">The sequence shown here is derived from an EMBL/GenBank/DDBJ whole genome shotgun (WGS) entry which is preliminary data.</text>
</comment>
<evidence type="ECO:0000313" key="3">
    <source>
        <dbReference type="Proteomes" id="UP001172159"/>
    </source>
</evidence>
<reference evidence="2" key="1">
    <citation type="submission" date="2023-06" db="EMBL/GenBank/DDBJ databases">
        <title>Genome-scale phylogeny and comparative genomics of the fungal order Sordariales.</title>
        <authorList>
            <consortium name="Lawrence Berkeley National Laboratory"/>
            <person name="Hensen N."/>
            <person name="Bonometti L."/>
            <person name="Westerberg I."/>
            <person name="Brannstrom I.O."/>
            <person name="Guillou S."/>
            <person name="Cros-Aarteil S."/>
            <person name="Calhoun S."/>
            <person name="Haridas S."/>
            <person name="Kuo A."/>
            <person name="Mondo S."/>
            <person name="Pangilinan J."/>
            <person name="Riley R."/>
            <person name="Labutti K."/>
            <person name="Andreopoulos B."/>
            <person name="Lipzen A."/>
            <person name="Chen C."/>
            <person name="Yanf M."/>
            <person name="Daum C."/>
            <person name="Ng V."/>
            <person name="Clum A."/>
            <person name="Steindorff A."/>
            <person name="Ohm R."/>
            <person name="Martin F."/>
            <person name="Silar P."/>
            <person name="Natvig D."/>
            <person name="Lalanne C."/>
            <person name="Gautier V."/>
            <person name="Ament-Velasquez S.L."/>
            <person name="Kruys A."/>
            <person name="Hutchinson M.I."/>
            <person name="Powell A.J."/>
            <person name="Barry K."/>
            <person name="Miller A.N."/>
            <person name="Grigoriev I.V."/>
            <person name="Debuchy R."/>
            <person name="Gladieux P."/>
            <person name="Thoren M.H."/>
            <person name="Johannesson H."/>
        </authorList>
    </citation>
    <scope>NUCLEOTIDE SEQUENCE</scope>
    <source>
        <strain evidence="2">CBS 540.89</strain>
    </source>
</reference>
<organism evidence="2 3">
    <name type="scientific">Apiosordaria backusii</name>
    <dbReference type="NCBI Taxonomy" id="314023"/>
    <lineage>
        <taxon>Eukaryota</taxon>
        <taxon>Fungi</taxon>
        <taxon>Dikarya</taxon>
        <taxon>Ascomycota</taxon>
        <taxon>Pezizomycotina</taxon>
        <taxon>Sordariomycetes</taxon>
        <taxon>Sordariomycetidae</taxon>
        <taxon>Sordariales</taxon>
        <taxon>Lasiosphaeriaceae</taxon>
        <taxon>Apiosordaria</taxon>
    </lineage>
</organism>
<protein>
    <submittedName>
        <fullName evidence="2">Uncharacterized protein</fullName>
    </submittedName>
</protein>
<feature type="chain" id="PRO_5041464054" evidence="1">
    <location>
        <begin position="28"/>
        <end position="67"/>
    </location>
</feature>
<gene>
    <name evidence="2" type="ORF">B0T21DRAFT_413767</name>
</gene>